<feature type="compositionally biased region" description="Pro residues" evidence="1">
    <location>
        <begin position="50"/>
        <end position="63"/>
    </location>
</feature>
<sequence length="63" mass="6753">MHRRSSSLSVSGVPAPGRPRTAVKRVLAVKATVRRKIPSPAFSGWARAPRPIPPEPGPLPRPP</sequence>
<accession>S3ZP98</accession>
<dbReference type="AlphaFoldDB" id="S3ZP98"/>
<comment type="caution">
    <text evidence="2">The sequence shown here is derived from an EMBL/GenBank/DDBJ whole genome shotgun (WGS) entry which is preliminary data.</text>
</comment>
<gene>
    <name evidence="2" type="ORF">STRAU_6754</name>
</gene>
<organism evidence="2 3">
    <name type="scientific">Streptomyces aurantiacus JA 4570</name>
    <dbReference type="NCBI Taxonomy" id="1286094"/>
    <lineage>
        <taxon>Bacteria</taxon>
        <taxon>Bacillati</taxon>
        <taxon>Actinomycetota</taxon>
        <taxon>Actinomycetes</taxon>
        <taxon>Kitasatosporales</taxon>
        <taxon>Streptomycetaceae</taxon>
        <taxon>Streptomyces</taxon>
        <taxon>Streptomyces aurantiacus group</taxon>
    </lineage>
</organism>
<feature type="region of interest" description="Disordered" evidence="1">
    <location>
        <begin position="41"/>
        <end position="63"/>
    </location>
</feature>
<keyword evidence="3" id="KW-1185">Reference proteome</keyword>
<dbReference type="PATRIC" id="fig|1286094.4.peg.6674"/>
<feature type="region of interest" description="Disordered" evidence="1">
    <location>
        <begin position="1"/>
        <end position="20"/>
    </location>
</feature>
<dbReference type="Proteomes" id="UP000014629">
    <property type="component" value="Unassembled WGS sequence"/>
</dbReference>
<protein>
    <submittedName>
        <fullName evidence="2">Uncharacterized protein</fullName>
    </submittedName>
</protein>
<evidence type="ECO:0000256" key="1">
    <source>
        <dbReference type="SAM" id="MobiDB-lite"/>
    </source>
</evidence>
<name>S3ZP98_9ACTN</name>
<feature type="compositionally biased region" description="Polar residues" evidence="1">
    <location>
        <begin position="1"/>
        <end position="10"/>
    </location>
</feature>
<evidence type="ECO:0000313" key="3">
    <source>
        <dbReference type="Proteomes" id="UP000014629"/>
    </source>
</evidence>
<evidence type="ECO:0000313" key="2">
    <source>
        <dbReference type="EMBL" id="EPH40170.1"/>
    </source>
</evidence>
<reference evidence="2 3" key="1">
    <citation type="submission" date="2013-02" db="EMBL/GenBank/DDBJ databases">
        <title>Draft Genome Sequence of Streptomyces aurantiacus, Which Produces Setomimycin.</title>
        <authorList>
            <person name="Gruening B.A."/>
            <person name="Praeg A."/>
            <person name="Erxleben A."/>
            <person name="Guenther S."/>
            <person name="Mueller M."/>
        </authorList>
    </citation>
    <scope>NUCLEOTIDE SEQUENCE [LARGE SCALE GENOMIC DNA]</scope>
    <source>
        <strain evidence="2 3">JA 4570</strain>
    </source>
</reference>
<dbReference type="EMBL" id="AOPZ01000439">
    <property type="protein sequence ID" value="EPH40170.1"/>
    <property type="molecule type" value="Genomic_DNA"/>
</dbReference>
<proteinExistence type="predicted"/>